<comment type="caution">
    <text evidence="2">The sequence shown here is derived from an EMBL/GenBank/DDBJ whole genome shotgun (WGS) entry which is preliminary data.</text>
</comment>
<keyword evidence="1" id="KW-0472">Membrane</keyword>
<evidence type="ECO:0000313" key="3">
    <source>
        <dbReference type="Proteomes" id="UP001596147"/>
    </source>
</evidence>
<name>A0ABW0LK84_9BACI</name>
<feature type="transmembrane region" description="Helical" evidence="1">
    <location>
        <begin position="232"/>
        <end position="255"/>
    </location>
</feature>
<feature type="transmembrane region" description="Helical" evidence="1">
    <location>
        <begin position="92"/>
        <end position="114"/>
    </location>
</feature>
<sequence length="271" mass="29729">MQCANCGNEQATGKFCGKCGAAMEATSQQVNTTNAPQNEYTVNTQQTVQPGEPNVHVEKVKETSKQYWSYYLRYLKNPTAILQSGHEFINGIISIVIFALLSSITVYTLVVQIFKATMGGFAELLLEDVNWFSTIASSFFFTLLSMAIVVVSMFLITKFFGPDFSFKTIITHYGALLNGAIVVLVAGLLLILVKAFVFATILIIAASVIATLVVPLYLMGRYLTQRATTIDPFYSYILYIVVFSILTAIVGGIIMDSTIGELINEISLDSL</sequence>
<evidence type="ECO:0000256" key="1">
    <source>
        <dbReference type="SAM" id="Phobius"/>
    </source>
</evidence>
<reference evidence="3" key="1">
    <citation type="journal article" date="2019" name="Int. J. Syst. Evol. Microbiol.">
        <title>The Global Catalogue of Microorganisms (GCM) 10K type strain sequencing project: providing services to taxonomists for standard genome sequencing and annotation.</title>
        <authorList>
            <consortium name="The Broad Institute Genomics Platform"/>
            <consortium name="The Broad Institute Genome Sequencing Center for Infectious Disease"/>
            <person name="Wu L."/>
            <person name="Ma J."/>
        </authorList>
    </citation>
    <scope>NUCLEOTIDE SEQUENCE [LARGE SCALE GENOMIC DNA]</scope>
    <source>
        <strain evidence="3">CGMCC 1.12237</strain>
    </source>
</reference>
<keyword evidence="3" id="KW-1185">Reference proteome</keyword>
<protein>
    <recommendedName>
        <fullName evidence="4">Zinc ribbon domain-containing protein</fullName>
    </recommendedName>
</protein>
<proteinExistence type="predicted"/>
<evidence type="ECO:0000313" key="2">
    <source>
        <dbReference type="EMBL" id="MFC5466318.1"/>
    </source>
</evidence>
<organism evidence="2 3">
    <name type="scientific">Lederbergia graminis</name>
    <dbReference type="NCBI Taxonomy" id="735518"/>
    <lineage>
        <taxon>Bacteria</taxon>
        <taxon>Bacillati</taxon>
        <taxon>Bacillota</taxon>
        <taxon>Bacilli</taxon>
        <taxon>Bacillales</taxon>
        <taxon>Bacillaceae</taxon>
        <taxon>Lederbergia</taxon>
    </lineage>
</organism>
<keyword evidence="1" id="KW-1133">Transmembrane helix</keyword>
<keyword evidence="1" id="KW-0812">Transmembrane</keyword>
<feature type="transmembrane region" description="Helical" evidence="1">
    <location>
        <begin position="134"/>
        <end position="157"/>
    </location>
</feature>
<feature type="transmembrane region" description="Helical" evidence="1">
    <location>
        <begin position="169"/>
        <end position="191"/>
    </location>
</feature>
<gene>
    <name evidence="2" type="ORF">ACFPM4_16485</name>
</gene>
<dbReference type="EMBL" id="JBHSMC010000025">
    <property type="protein sequence ID" value="MFC5466318.1"/>
    <property type="molecule type" value="Genomic_DNA"/>
</dbReference>
<accession>A0ABW0LK84</accession>
<feature type="transmembrane region" description="Helical" evidence="1">
    <location>
        <begin position="197"/>
        <end position="220"/>
    </location>
</feature>
<evidence type="ECO:0008006" key="4">
    <source>
        <dbReference type="Google" id="ProtNLM"/>
    </source>
</evidence>
<dbReference type="RefSeq" id="WP_382354177.1">
    <property type="nucleotide sequence ID" value="NZ_JBHSMC010000025.1"/>
</dbReference>
<dbReference type="Proteomes" id="UP001596147">
    <property type="component" value="Unassembled WGS sequence"/>
</dbReference>